<accession>A0A3D8K1S1</accession>
<dbReference type="GO" id="GO:0051213">
    <property type="term" value="F:dioxygenase activity"/>
    <property type="evidence" value="ECO:0007669"/>
    <property type="project" value="UniProtKB-KW"/>
</dbReference>
<comment type="caution">
    <text evidence="7">The sequence shown here is derived from an EMBL/GenBank/DDBJ whole genome shotgun (WGS) entry which is preliminary data.</text>
</comment>
<dbReference type="AlphaFoldDB" id="A0A3D8K1S1"/>
<dbReference type="PROSITE" id="PS51296">
    <property type="entry name" value="RIESKE"/>
    <property type="match status" value="1"/>
</dbReference>
<keyword evidence="4" id="KW-0408">Iron</keyword>
<dbReference type="PANTHER" id="PTHR21266">
    <property type="entry name" value="IRON-SULFUR DOMAIN CONTAINING PROTEIN"/>
    <property type="match status" value="1"/>
</dbReference>
<keyword evidence="2" id="KW-0479">Metal-binding</keyword>
<dbReference type="GO" id="GO:0051537">
    <property type="term" value="F:2 iron, 2 sulfur cluster binding"/>
    <property type="evidence" value="ECO:0007669"/>
    <property type="project" value="UniProtKB-KW"/>
</dbReference>
<proteinExistence type="predicted"/>
<sequence>MSFFLRNCWYVAGWADEFAEGRMTPRTFLNEQIVIFRDSKGALQALRDRCPHRFVPLHLGRLKNDEIQCAYHGLSFDCTGACVHNPHGSGAIPRAARVRAYPIEERYGFAWIWMGEPESADPSKICDFSALDPDFFYVGKSYLNVKANYQLETDNILDLSHIEFLHQSSLGSDGVAQGATEVVQDGATVYSKRSTHGERLTPDLERLRGVPAGQLVDRWLDVRWNAPALMLLETGLTPAGQPRSGGRAVHVAHVFTPETDATTHYWFGIAFPRTLGEEGERLARENIEWLSHPFTTEDMPMLEAQQAAIGDSDFWSLKPVLLASDAAAVRVRRTLDEMIKQEQAFSGERQSS</sequence>
<dbReference type="SUPFAM" id="SSF55961">
    <property type="entry name" value="Bet v1-like"/>
    <property type="match status" value="1"/>
</dbReference>
<evidence type="ECO:0000256" key="1">
    <source>
        <dbReference type="ARBA" id="ARBA00022714"/>
    </source>
</evidence>
<dbReference type="SUPFAM" id="SSF50022">
    <property type="entry name" value="ISP domain"/>
    <property type="match status" value="1"/>
</dbReference>
<evidence type="ECO:0000256" key="5">
    <source>
        <dbReference type="ARBA" id="ARBA00023014"/>
    </source>
</evidence>
<dbReference type="RefSeq" id="WP_115533686.1">
    <property type="nucleotide sequence ID" value="NZ_QRGA01000006.1"/>
</dbReference>
<dbReference type="PANTHER" id="PTHR21266:SF60">
    <property type="entry name" value="3-KETOSTEROID-9-ALPHA-MONOOXYGENASE, OXYGENASE COMPONENT"/>
    <property type="match status" value="1"/>
</dbReference>
<dbReference type="Gene3D" id="2.102.10.10">
    <property type="entry name" value="Rieske [2Fe-2S] iron-sulphur domain"/>
    <property type="match status" value="1"/>
</dbReference>
<evidence type="ECO:0000313" key="8">
    <source>
        <dbReference type="Proteomes" id="UP000256838"/>
    </source>
</evidence>
<evidence type="ECO:0000256" key="3">
    <source>
        <dbReference type="ARBA" id="ARBA00023002"/>
    </source>
</evidence>
<dbReference type="InterPro" id="IPR050584">
    <property type="entry name" value="Cholesterol_7-desaturase"/>
</dbReference>
<dbReference type="InterPro" id="IPR036922">
    <property type="entry name" value="Rieske_2Fe-2S_sf"/>
</dbReference>
<dbReference type="Gene3D" id="3.90.380.10">
    <property type="entry name" value="Naphthalene 1,2-dioxygenase Alpha Subunit, Chain A, domain 1"/>
    <property type="match status" value="1"/>
</dbReference>
<dbReference type="OrthoDB" id="9790995at2"/>
<dbReference type="Pfam" id="PF19112">
    <property type="entry name" value="VanA_C"/>
    <property type="match status" value="1"/>
</dbReference>
<dbReference type="CDD" id="cd08878">
    <property type="entry name" value="RHO_alpha_C_DMO-like"/>
    <property type="match status" value="1"/>
</dbReference>
<reference evidence="7 8" key="1">
    <citation type="submission" date="2018-08" db="EMBL/GenBank/DDBJ databases">
        <title>Paraburkholderia sp. DHOM06 isolated from forest soil.</title>
        <authorList>
            <person name="Gao Z.-H."/>
            <person name="Qiu L.-H."/>
        </authorList>
    </citation>
    <scope>NUCLEOTIDE SEQUENCE [LARGE SCALE GENOMIC DNA]</scope>
    <source>
        <strain evidence="7 8">DHOM06</strain>
    </source>
</reference>
<keyword evidence="8" id="KW-1185">Reference proteome</keyword>
<name>A0A3D8K1S1_9BURK</name>
<feature type="domain" description="Rieske" evidence="6">
    <location>
        <begin position="9"/>
        <end position="112"/>
    </location>
</feature>
<dbReference type="Proteomes" id="UP000256838">
    <property type="component" value="Unassembled WGS sequence"/>
</dbReference>
<dbReference type="InterPro" id="IPR044043">
    <property type="entry name" value="VanA_C_cat"/>
</dbReference>
<protein>
    <submittedName>
        <fullName evidence="7">Aromatic ring-hydroxylating dioxygenase subunit alpha</fullName>
    </submittedName>
</protein>
<evidence type="ECO:0000256" key="2">
    <source>
        <dbReference type="ARBA" id="ARBA00022723"/>
    </source>
</evidence>
<evidence type="ECO:0000313" key="7">
    <source>
        <dbReference type="EMBL" id="RDU99080.1"/>
    </source>
</evidence>
<evidence type="ECO:0000259" key="6">
    <source>
        <dbReference type="PROSITE" id="PS51296"/>
    </source>
</evidence>
<keyword evidence="1" id="KW-0001">2Fe-2S</keyword>
<keyword evidence="7" id="KW-0223">Dioxygenase</keyword>
<keyword evidence="3" id="KW-0560">Oxidoreductase</keyword>
<dbReference type="EMBL" id="QRGA01000006">
    <property type="protein sequence ID" value="RDU99080.1"/>
    <property type="molecule type" value="Genomic_DNA"/>
</dbReference>
<dbReference type="InterPro" id="IPR017941">
    <property type="entry name" value="Rieske_2Fe-2S"/>
</dbReference>
<dbReference type="GO" id="GO:0046872">
    <property type="term" value="F:metal ion binding"/>
    <property type="evidence" value="ECO:0007669"/>
    <property type="project" value="UniProtKB-KW"/>
</dbReference>
<gene>
    <name evidence="7" type="ORF">DWV00_11480</name>
</gene>
<organism evidence="7 8">
    <name type="scientific">Trinickia dinghuensis</name>
    <dbReference type="NCBI Taxonomy" id="2291023"/>
    <lineage>
        <taxon>Bacteria</taxon>
        <taxon>Pseudomonadati</taxon>
        <taxon>Pseudomonadota</taxon>
        <taxon>Betaproteobacteria</taxon>
        <taxon>Burkholderiales</taxon>
        <taxon>Burkholderiaceae</taxon>
        <taxon>Trinickia</taxon>
    </lineage>
</organism>
<evidence type="ECO:0000256" key="4">
    <source>
        <dbReference type="ARBA" id="ARBA00023004"/>
    </source>
</evidence>
<keyword evidence="5" id="KW-0411">Iron-sulfur</keyword>
<dbReference type="Pfam" id="PF00355">
    <property type="entry name" value="Rieske"/>
    <property type="match status" value="1"/>
</dbReference>